<keyword evidence="1" id="KW-0472">Membrane</keyword>
<evidence type="ECO:0000313" key="3">
    <source>
        <dbReference type="Proteomes" id="UP000593562"/>
    </source>
</evidence>
<evidence type="ECO:0000313" key="2">
    <source>
        <dbReference type="EMBL" id="KAF5741323.1"/>
    </source>
</evidence>
<gene>
    <name evidence="2" type="ORF">HS088_TW10G00319</name>
</gene>
<evidence type="ECO:0000256" key="1">
    <source>
        <dbReference type="SAM" id="Phobius"/>
    </source>
</evidence>
<dbReference type="EMBL" id="JAAARO010000010">
    <property type="protein sequence ID" value="KAF5741323.1"/>
    <property type="molecule type" value="Genomic_DNA"/>
</dbReference>
<keyword evidence="1" id="KW-1133">Transmembrane helix</keyword>
<protein>
    <submittedName>
        <fullName evidence="2">Uncharacterized protein</fullName>
    </submittedName>
</protein>
<keyword evidence="3" id="KW-1185">Reference proteome</keyword>
<dbReference type="Proteomes" id="UP000593562">
    <property type="component" value="Unassembled WGS sequence"/>
</dbReference>
<sequence>MSNGLSLDVKKVYLESWYYSSCWQFCEVRLMKPNVHTFSKGILSTSLCLLCSLILWSLFYWTILFSQCLTNAICFVLVNFCFLLSFFKKNIQHRFWCMIYAKMKMMLSFL</sequence>
<organism evidence="2 3">
    <name type="scientific">Tripterygium wilfordii</name>
    <name type="common">Thunder God vine</name>
    <dbReference type="NCBI Taxonomy" id="458696"/>
    <lineage>
        <taxon>Eukaryota</taxon>
        <taxon>Viridiplantae</taxon>
        <taxon>Streptophyta</taxon>
        <taxon>Embryophyta</taxon>
        <taxon>Tracheophyta</taxon>
        <taxon>Spermatophyta</taxon>
        <taxon>Magnoliopsida</taxon>
        <taxon>eudicotyledons</taxon>
        <taxon>Gunneridae</taxon>
        <taxon>Pentapetalae</taxon>
        <taxon>rosids</taxon>
        <taxon>fabids</taxon>
        <taxon>Celastrales</taxon>
        <taxon>Celastraceae</taxon>
        <taxon>Tripterygium</taxon>
    </lineage>
</organism>
<keyword evidence="1" id="KW-0812">Transmembrane</keyword>
<feature type="transmembrane region" description="Helical" evidence="1">
    <location>
        <begin position="41"/>
        <end position="63"/>
    </location>
</feature>
<accession>A0A7J7D4S7</accession>
<feature type="transmembrane region" description="Helical" evidence="1">
    <location>
        <begin position="69"/>
        <end position="87"/>
    </location>
</feature>
<proteinExistence type="predicted"/>
<name>A0A7J7D4S7_TRIWF</name>
<dbReference type="InParanoid" id="A0A7J7D4S7"/>
<reference evidence="2 3" key="1">
    <citation type="journal article" date="2020" name="Nat. Commun.">
        <title>Genome of Tripterygium wilfordii and identification of cytochrome P450 involved in triptolide biosynthesis.</title>
        <authorList>
            <person name="Tu L."/>
            <person name="Su P."/>
            <person name="Zhang Z."/>
            <person name="Gao L."/>
            <person name="Wang J."/>
            <person name="Hu T."/>
            <person name="Zhou J."/>
            <person name="Zhang Y."/>
            <person name="Zhao Y."/>
            <person name="Liu Y."/>
            <person name="Song Y."/>
            <person name="Tong Y."/>
            <person name="Lu Y."/>
            <person name="Yang J."/>
            <person name="Xu C."/>
            <person name="Jia M."/>
            <person name="Peters R.J."/>
            <person name="Huang L."/>
            <person name="Gao W."/>
        </authorList>
    </citation>
    <scope>NUCLEOTIDE SEQUENCE [LARGE SCALE GENOMIC DNA]</scope>
    <source>
        <strain evidence="3">cv. XIE 37</strain>
        <tissue evidence="2">Leaf</tissue>
    </source>
</reference>
<dbReference type="AlphaFoldDB" id="A0A7J7D4S7"/>
<comment type="caution">
    <text evidence="2">The sequence shown here is derived from an EMBL/GenBank/DDBJ whole genome shotgun (WGS) entry which is preliminary data.</text>
</comment>